<feature type="domain" description="FAD-dependent oxidoreductase 2 FAD-binding" evidence="3">
    <location>
        <begin position="77"/>
        <end position="150"/>
    </location>
</feature>
<dbReference type="PANTHER" id="PTHR11632:SF51">
    <property type="entry name" value="SUCCINATE DEHYDROGENASE [UBIQUINONE] FLAVOPROTEIN SUBUNIT, MITOCHONDRIAL"/>
    <property type="match status" value="1"/>
</dbReference>
<dbReference type="Gene3D" id="3.50.50.60">
    <property type="entry name" value="FAD/NAD(P)-binding domain"/>
    <property type="match status" value="2"/>
</dbReference>
<dbReference type="SUPFAM" id="SSF46977">
    <property type="entry name" value="Succinate dehydrogenase/fumarate reductase flavoprotein C-terminal domain"/>
    <property type="match status" value="1"/>
</dbReference>
<sequence length="246" mass="27141">MQLLPFLATRGYDRMYFSATSAHPCTGVGNAMVSRVGLPQQDHEFVQFHPTGIYGIGCLITEGFRGEGAFSGIVKVSNLWNDVLKERLPRISETTAIFAGVDVMKEPIPVLPTVHYSMGGILTNFHGEAVIVKDACASVHGANKLGANSLLDLVILGRAYENRVAEIHKPGEKQKPLENDAGEKTIAWLNKLRYSNGSLPTSKIRLNMQRIIQNNAAVFRTQETLEEGCQLIDKAWESFNDVKLQD</sequence>
<keyword evidence="6" id="KW-1185">Reference proteome</keyword>
<accession>A0A7J7L154</accession>
<dbReference type="Pfam" id="PF00890">
    <property type="entry name" value="FAD_binding_2"/>
    <property type="match status" value="2"/>
</dbReference>
<keyword evidence="2" id="KW-0560">Oxidoreductase</keyword>
<dbReference type="Proteomes" id="UP000541444">
    <property type="component" value="Unassembled WGS sequence"/>
</dbReference>
<dbReference type="Gene3D" id="3.90.700.10">
    <property type="entry name" value="Succinate dehydrogenase/fumarate reductase flavoprotein, catalytic domain"/>
    <property type="match status" value="2"/>
</dbReference>
<dbReference type="InterPro" id="IPR030664">
    <property type="entry name" value="SdhA/FrdA/AprA"/>
</dbReference>
<dbReference type="GO" id="GO:0009055">
    <property type="term" value="F:electron transfer activity"/>
    <property type="evidence" value="ECO:0007669"/>
    <property type="project" value="TreeGrafter"/>
</dbReference>
<dbReference type="GO" id="GO:0050660">
    <property type="term" value="F:flavin adenine dinucleotide binding"/>
    <property type="evidence" value="ECO:0007669"/>
    <property type="project" value="TreeGrafter"/>
</dbReference>
<evidence type="ECO:0000256" key="1">
    <source>
        <dbReference type="ARBA" id="ARBA00022630"/>
    </source>
</evidence>
<organism evidence="5 6">
    <name type="scientific">Kingdonia uniflora</name>
    <dbReference type="NCBI Taxonomy" id="39325"/>
    <lineage>
        <taxon>Eukaryota</taxon>
        <taxon>Viridiplantae</taxon>
        <taxon>Streptophyta</taxon>
        <taxon>Embryophyta</taxon>
        <taxon>Tracheophyta</taxon>
        <taxon>Spermatophyta</taxon>
        <taxon>Magnoliopsida</taxon>
        <taxon>Ranunculales</taxon>
        <taxon>Circaeasteraceae</taxon>
        <taxon>Kingdonia</taxon>
    </lineage>
</organism>
<dbReference type="Gene3D" id="1.20.58.100">
    <property type="entry name" value="Fumarate reductase/succinate dehydrogenase flavoprotein-like, C-terminal domain"/>
    <property type="match status" value="1"/>
</dbReference>
<feature type="domain" description="Fumarate reductase/succinate dehydrogenase flavoprotein-like C-terminal" evidence="4">
    <location>
        <begin position="205"/>
        <end position="246"/>
    </location>
</feature>
<keyword evidence="1" id="KW-0285">Flavoprotein</keyword>
<evidence type="ECO:0000313" key="5">
    <source>
        <dbReference type="EMBL" id="KAF6136307.1"/>
    </source>
</evidence>
<dbReference type="EMBL" id="JACGCM010002752">
    <property type="protein sequence ID" value="KAF6136307.1"/>
    <property type="molecule type" value="Genomic_DNA"/>
</dbReference>
<evidence type="ECO:0000259" key="4">
    <source>
        <dbReference type="Pfam" id="PF02910"/>
    </source>
</evidence>
<dbReference type="AlphaFoldDB" id="A0A7J7L154"/>
<evidence type="ECO:0000259" key="3">
    <source>
        <dbReference type="Pfam" id="PF00890"/>
    </source>
</evidence>
<dbReference type="GO" id="GO:0006121">
    <property type="term" value="P:mitochondrial electron transport, succinate to ubiquinone"/>
    <property type="evidence" value="ECO:0007669"/>
    <property type="project" value="TreeGrafter"/>
</dbReference>
<dbReference type="InterPro" id="IPR037099">
    <property type="entry name" value="Fum_R/Succ_DH_flav-like_C_sf"/>
</dbReference>
<reference evidence="5 6" key="1">
    <citation type="journal article" date="2020" name="IScience">
        <title>Genome Sequencing of the Endangered Kingdonia uniflora (Circaeasteraceae, Ranunculales) Reveals Potential Mechanisms of Evolutionary Specialization.</title>
        <authorList>
            <person name="Sun Y."/>
            <person name="Deng T."/>
            <person name="Zhang A."/>
            <person name="Moore M.J."/>
            <person name="Landis J.B."/>
            <person name="Lin N."/>
            <person name="Zhang H."/>
            <person name="Zhang X."/>
            <person name="Huang J."/>
            <person name="Zhang X."/>
            <person name="Sun H."/>
            <person name="Wang H."/>
        </authorList>
    </citation>
    <scope>NUCLEOTIDE SEQUENCE [LARGE SCALE GENOMIC DNA]</scope>
    <source>
        <strain evidence="5">TB1705</strain>
        <tissue evidence="5">Leaf</tissue>
    </source>
</reference>
<feature type="domain" description="FAD-dependent oxidoreductase 2 FAD-binding" evidence="3">
    <location>
        <begin position="7"/>
        <end position="70"/>
    </location>
</feature>
<dbReference type="SUPFAM" id="SSF56425">
    <property type="entry name" value="Succinate dehydrogenase/fumarate reductase flavoprotein, catalytic domain"/>
    <property type="match status" value="1"/>
</dbReference>
<dbReference type="InterPro" id="IPR003953">
    <property type="entry name" value="FAD-dep_OxRdtase_2_FAD-bd"/>
</dbReference>
<dbReference type="GO" id="GO:0005739">
    <property type="term" value="C:mitochondrion"/>
    <property type="evidence" value="ECO:0007669"/>
    <property type="project" value="GOC"/>
</dbReference>
<dbReference type="InterPro" id="IPR015939">
    <property type="entry name" value="Fum_Rdtase/Succ_DH_flav-like_C"/>
</dbReference>
<dbReference type="InterPro" id="IPR027477">
    <property type="entry name" value="Succ_DH/fumarate_Rdtase_cat_sf"/>
</dbReference>
<dbReference type="GO" id="GO:0008177">
    <property type="term" value="F:succinate dehydrogenase (quinone) activity"/>
    <property type="evidence" value="ECO:0007669"/>
    <property type="project" value="TreeGrafter"/>
</dbReference>
<protein>
    <submittedName>
        <fullName evidence="5">Uncharacterized protein</fullName>
    </submittedName>
</protein>
<gene>
    <name evidence="5" type="ORF">GIB67_042792</name>
</gene>
<name>A0A7J7L154_9MAGN</name>
<comment type="caution">
    <text evidence="5">The sequence shown here is derived from an EMBL/GenBank/DDBJ whole genome shotgun (WGS) entry which is preliminary data.</text>
</comment>
<evidence type="ECO:0000256" key="2">
    <source>
        <dbReference type="ARBA" id="ARBA00023002"/>
    </source>
</evidence>
<proteinExistence type="predicted"/>
<dbReference type="OrthoDB" id="71672at2759"/>
<evidence type="ECO:0000313" key="6">
    <source>
        <dbReference type="Proteomes" id="UP000541444"/>
    </source>
</evidence>
<dbReference type="InterPro" id="IPR036188">
    <property type="entry name" value="FAD/NAD-bd_sf"/>
</dbReference>
<dbReference type="Pfam" id="PF02910">
    <property type="entry name" value="Succ_DH_flav_C"/>
    <property type="match status" value="1"/>
</dbReference>
<dbReference type="SUPFAM" id="SSF51905">
    <property type="entry name" value="FAD/NAD(P)-binding domain"/>
    <property type="match status" value="1"/>
</dbReference>
<dbReference type="PANTHER" id="PTHR11632">
    <property type="entry name" value="SUCCINATE DEHYDROGENASE 2 FLAVOPROTEIN SUBUNIT"/>
    <property type="match status" value="1"/>
</dbReference>